<dbReference type="Pfam" id="PF07891">
    <property type="entry name" value="DUF1666"/>
    <property type="match status" value="1"/>
</dbReference>
<sequence>MGTRGLSFLKAHLNLVGTGLLNRFLQGNMPGVVTSFWVLLCNFLFFVFGSVDRCFSRFQAAEKSEKNDESSCFAGSHEDDGTDSEGREIENRGHKEDVIGSDGGEEGSVFVETASSKYQFCTGRDISGFVEQPKLVRFTVQEVFEGSSDDYTIHGKDLVAELCVGNEFGEEETEAQEPTEDSLEKDGSVQSIAMDKVLDNRVREPLMDHQLSEKAEILESEDEFLDDDAFLGEEEMILDDLSSQADLELESVCSDDGIVFGTDSASTFHAHEQQHLENCTVNAGDERIPSSEEDEMLSETTLDPEAAFVANQSSDSESESDDDLIDVQLQKLNFSHTNKSSCKNSVEDNHNRESLASDDMELMMANSENSQELGQFQENSSALDSDDNWDWEHDDIIEQLKMELKNVRTGGLPTILEESETDSPMIGGDDDLKLKPLKIDQKLEHKDLLQEIQKVHKNYAEKMRKLDILNYQTLHAIGLLQLKDPLNSNTNRKALLSQSWTNRLRRPKIDSVAESKVALHGDLEMVYVGHACLSWEILQWQYGKAREMREVDHDHGGFRRYNQVAGEFQLLRVLLQRFIEDEPFQGPRIEYYVKNRCVLRGLLQVPAIRDDSSRENKGKAADENAISIETLVETIEESMRVFWDFIRADRYELDVGSKQSQLDQQDSADSVLMTALRTQLQKKERRLKDIVRSGNCIVKRFQKPRDRLDLAILFAQVELRLVSRVLSMRKVTRDQLAWCHNKLDRINIISRKVYVEPSFLLFPC</sequence>
<dbReference type="OrthoDB" id="772197at2759"/>
<organism evidence="2">
    <name type="scientific">Eucalyptus grandis</name>
    <name type="common">Flooded gum</name>
    <dbReference type="NCBI Taxonomy" id="71139"/>
    <lineage>
        <taxon>Eukaryota</taxon>
        <taxon>Viridiplantae</taxon>
        <taxon>Streptophyta</taxon>
        <taxon>Embryophyta</taxon>
        <taxon>Tracheophyta</taxon>
        <taxon>Spermatophyta</taxon>
        <taxon>Magnoliopsida</taxon>
        <taxon>eudicotyledons</taxon>
        <taxon>Gunneridae</taxon>
        <taxon>Pentapetalae</taxon>
        <taxon>rosids</taxon>
        <taxon>malvids</taxon>
        <taxon>Myrtales</taxon>
        <taxon>Myrtaceae</taxon>
        <taxon>Myrtoideae</taxon>
        <taxon>Eucalypteae</taxon>
        <taxon>Eucalyptus</taxon>
    </lineage>
</organism>
<accession>A0A059D7Z3</accession>
<dbReference type="PANTHER" id="PTHR46741">
    <property type="entry name" value="OS09G0413600 PROTEIN"/>
    <property type="match status" value="1"/>
</dbReference>
<protein>
    <recommendedName>
        <fullName evidence="3">Ribosomal protein L34Ae</fullName>
    </recommendedName>
</protein>
<dbReference type="OMA" id="EDSAECF"/>
<gene>
    <name evidence="2" type="ORF">EUGRSUZ_B03443</name>
</gene>
<dbReference type="AlphaFoldDB" id="A0A059D7Z3"/>
<name>A0A059D7Z3_EUCGR</name>
<dbReference type="Gramene" id="KCW86848">
    <property type="protein sequence ID" value="KCW86848"/>
    <property type="gene ID" value="EUGRSUZ_B03443"/>
</dbReference>
<dbReference type="KEGG" id="egr:104433633"/>
<dbReference type="PANTHER" id="PTHR46741:SF4">
    <property type="entry name" value="FINGER FYVE DOMAIN PROTEIN, PUTATIVE (DUF1666)-RELATED"/>
    <property type="match status" value="1"/>
</dbReference>
<feature type="region of interest" description="Disordered" evidence="1">
    <location>
        <begin position="69"/>
        <end position="104"/>
    </location>
</feature>
<evidence type="ECO:0000256" key="1">
    <source>
        <dbReference type="SAM" id="MobiDB-lite"/>
    </source>
</evidence>
<dbReference type="EMBL" id="KK198754">
    <property type="protein sequence ID" value="KCW86848.1"/>
    <property type="molecule type" value="Genomic_DNA"/>
</dbReference>
<evidence type="ECO:0000313" key="2">
    <source>
        <dbReference type="EMBL" id="KCW86848.1"/>
    </source>
</evidence>
<reference evidence="2" key="1">
    <citation type="submission" date="2013-07" db="EMBL/GenBank/DDBJ databases">
        <title>The genome of Eucalyptus grandis.</title>
        <authorList>
            <person name="Schmutz J."/>
            <person name="Hayes R."/>
            <person name="Myburg A."/>
            <person name="Tuskan G."/>
            <person name="Grattapaglia D."/>
            <person name="Rokhsar D.S."/>
        </authorList>
    </citation>
    <scope>NUCLEOTIDE SEQUENCE</scope>
    <source>
        <tissue evidence="2">Leaf extractions</tissue>
    </source>
</reference>
<evidence type="ECO:0008006" key="3">
    <source>
        <dbReference type="Google" id="ProtNLM"/>
    </source>
</evidence>
<proteinExistence type="predicted"/>
<feature type="compositionally biased region" description="Basic and acidic residues" evidence="1">
    <location>
        <begin position="76"/>
        <end position="98"/>
    </location>
</feature>
<dbReference type="eggNOG" id="ENOG502QTPI">
    <property type="taxonomic scope" value="Eukaryota"/>
</dbReference>
<dbReference type="STRING" id="71139.A0A059D7Z3"/>
<dbReference type="InParanoid" id="A0A059D7Z3"/>
<dbReference type="InterPro" id="IPR012870">
    <property type="entry name" value="DUF1666"/>
</dbReference>